<organism evidence="14 15">
    <name type="scientific">Flagellimonas taeanensis</name>
    <dbReference type="NCBI Taxonomy" id="1005926"/>
    <lineage>
        <taxon>Bacteria</taxon>
        <taxon>Pseudomonadati</taxon>
        <taxon>Bacteroidota</taxon>
        <taxon>Flavobacteriia</taxon>
        <taxon>Flavobacteriales</taxon>
        <taxon>Flavobacteriaceae</taxon>
        <taxon>Flagellimonas</taxon>
    </lineage>
</organism>
<evidence type="ECO:0000313" key="16">
    <source>
        <dbReference type="Proteomes" id="UP000198940"/>
    </source>
</evidence>
<evidence type="ECO:0000256" key="10">
    <source>
        <dbReference type="HAMAP-Rule" id="MF_00278"/>
    </source>
</evidence>
<comment type="pathway">
    <text evidence="1 10">Amino-acid biosynthesis; L-histidine biosynthesis; L-histidine from 5-phospho-alpha-D-ribose 1-diphosphate: step 5/9.</text>
</comment>
<evidence type="ECO:0000256" key="5">
    <source>
        <dbReference type="ARBA" id="ARBA00022962"/>
    </source>
</evidence>
<keyword evidence="7 10" id="KW-0456">Lyase</keyword>
<reference evidence="14 15" key="1">
    <citation type="submission" date="2016-11" db="EMBL/GenBank/DDBJ databases">
        <authorList>
            <person name="Varghese N."/>
            <person name="Submissions S."/>
        </authorList>
    </citation>
    <scope>NUCLEOTIDE SEQUENCE [LARGE SCALE GENOMIC DNA]</scope>
    <source>
        <strain evidence="14 15">CGMCC 1.12174</strain>
        <strain evidence="13 16">DSM 26351</strain>
    </source>
</reference>
<dbReference type="Gene3D" id="3.40.50.880">
    <property type="match status" value="1"/>
</dbReference>
<sequence>MITIVDYKVGNLGSIQNMLKKIGTNSIITSNPDDIAKADKLILPGVGAFDSGINSLKEHNMWNVLNDRVKKDKIPVLGICLGMQLLCNGSEEGKESGLGWIDADVVRFRPKDKKFKIPHMGWNYVETQKESALFNNMYENPKFYFVHTFYAKANDDSGIGQSSYEVTFDSVLEKENILGTQFHPEKSHKFGMKLLENFIRYY</sequence>
<dbReference type="Proteomes" id="UP000198940">
    <property type="component" value="Unassembled WGS sequence"/>
</dbReference>
<gene>
    <name evidence="10" type="primary">hisH</name>
    <name evidence="13" type="ORF">SAMN04487891_101535</name>
    <name evidence="14" type="ORF">SAMN05216293_0542</name>
</gene>
<keyword evidence="6 10" id="KW-0368">Histidine biosynthesis</keyword>
<dbReference type="GO" id="GO:0005737">
    <property type="term" value="C:cytoplasm"/>
    <property type="evidence" value="ECO:0007669"/>
    <property type="project" value="UniProtKB-SubCell"/>
</dbReference>
<dbReference type="Pfam" id="PF00117">
    <property type="entry name" value="GATase"/>
    <property type="match status" value="1"/>
</dbReference>
<comment type="catalytic activity">
    <reaction evidence="8 10">
        <text>5-[(5-phospho-1-deoxy-D-ribulos-1-ylimino)methylamino]-1-(5-phospho-beta-D-ribosyl)imidazole-4-carboxamide + L-glutamine = D-erythro-1-(imidazol-4-yl)glycerol 3-phosphate + 5-amino-1-(5-phospho-beta-D-ribosyl)imidazole-4-carboxamide + L-glutamate + H(+)</text>
        <dbReference type="Rhea" id="RHEA:24793"/>
        <dbReference type="ChEBI" id="CHEBI:15378"/>
        <dbReference type="ChEBI" id="CHEBI:29985"/>
        <dbReference type="ChEBI" id="CHEBI:58278"/>
        <dbReference type="ChEBI" id="CHEBI:58359"/>
        <dbReference type="ChEBI" id="CHEBI:58475"/>
        <dbReference type="ChEBI" id="CHEBI:58525"/>
        <dbReference type="EC" id="4.3.2.10"/>
    </reaction>
</comment>
<comment type="catalytic activity">
    <reaction evidence="9 10">
        <text>L-glutamine + H2O = L-glutamate + NH4(+)</text>
        <dbReference type="Rhea" id="RHEA:15889"/>
        <dbReference type="ChEBI" id="CHEBI:15377"/>
        <dbReference type="ChEBI" id="CHEBI:28938"/>
        <dbReference type="ChEBI" id="CHEBI:29985"/>
        <dbReference type="ChEBI" id="CHEBI:58359"/>
        <dbReference type="EC" id="3.5.1.2"/>
    </reaction>
</comment>
<dbReference type="CDD" id="cd01748">
    <property type="entry name" value="GATase1_IGP_Synthase"/>
    <property type="match status" value="1"/>
</dbReference>
<dbReference type="PROSITE" id="PS51273">
    <property type="entry name" value="GATASE_TYPE_1"/>
    <property type="match status" value="1"/>
</dbReference>
<feature type="domain" description="Glutamine amidotransferase" evidence="12">
    <location>
        <begin position="4"/>
        <end position="199"/>
    </location>
</feature>
<feature type="active site" evidence="10 11">
    <location>
        <position position="185"/>
    </location>
</feature>
<dbReference type="EMBL" id="FOKU01000001">
    <property type="protein sequence ID" value="SFB70184.1"/>
    <property type="molecule type" value="Genomic_DNA"/>
</dbReference>
<keyword evidence="4 10" id="KW-0378">Hydrolase</keyword>
<dbReference type="InterPro" id="IPR010139">
    <property type="entry name" value="Imidazole-glycPsynth_HisH"/>
</dbReference>
<dbReference type="PIRSF" id="PIRSF000495">
    <property type="entry name" value="Amidotransf_hisH"/>
    <property type="match status" value="1"/>
</dbReference>
<dbReference type="STRING" id="1055723.SAMN05216293_0542"/>
<dbReference type="RefSeq" id="WP_072876547.1">
    <property type="nucleotide sequence ID" value="NZ_FOKU01000001.1"/>
</dbReference>
<keyword evidence="3 10" id="KW-0028">Amino-acid biosynthesis</keyword>
<keyword evidence="16" id="KW-1185">Reference proteome</keyword>
<evidence type="ECO:0000313" key="15">
    <source>
        <dbReference type="Proteomes" id="UP000184031"/>
    </source>
</evidence>
<evidence type="ECO:0000313" key="13">
    <source>
        <dbReference type="EMBL" id="SFB70184.1"/>
    </source>
</evidence>
<accession>A0A1M6QCT0</accession>
<dbReference type="EC" id="3.5.1.2" evidence="10"/>
<evidence type="ECO:0000256" key="4">
    <source>
        <dbReference type="ARBA" id="ARBA00022801"/>
    </source>
</evidence>
<evidence type="ECO:0000256" key="11">
    <source>
        <dbReference type="PIRSR" id="PIRSR000495-1"/>
    </source>
</evidence>
<dbReference type="InterPro" id="IPR017926">
    <property type="entry name" value="GATASE"/>
</dbReference>
<evidence type="ECO:0000256" key="8">
    <source>
        <dbReference type="ARBA" id="ARBA00047838"/>
    </source>
</evidence>
<evidence type="ECO:0000256" key="2">
    <source>
        <dbReference type="ARBA" id="ARBA00011152"/>
    </source>
</evidence>
<dbReference type="EMBL" id="FRAT01000001">
    <property type="protein sequence ID" value="SHK17883.1"/>
    <property type="molecule type" value="Genomic_DNA"/>
</dbReference>
<evidence type="ECO:0000259" key="12">
    <source>
        <dbReference type="Pfam" id="PF00117"/>
    </source>
</evidence>
<dbReference type="EC" id="4.3.2.10" evidence="10"/>
<name>A0A1M6QCT0_9FLAO</name>
<keyword evidence="5 10" id="KW-0315">Glutamine amidotransferase</keyword>
<protein>
    <recommendedName>
        <fullName evidence="10">Imidazole glycerol phosphate synthase subunit HisH</fullName>
        <ecNumber evidence="10">4.3.2.10</ecNumber>
    </recommendedName>
    <alternativeName>
        <fullName evidence="10">IGP synthase glutaminase subunit</fullName>
        <ecNumber evidence="10">3.5.1.2</ecNumber>
    </alternativeName>
    <alternativeName>
        <fullName evidence="10">IGP synthase subunit HisH</fullName>
    </alternativeName>
    <alternativeName>
        <fullName evidence="10">ImGP synthase subunit HisH</fullName>
        <shortName evidence="10">IGPS subunit HisH</shortName>
    </alternativeName>
</protein>
<evidence type="ECO:0000256" key="9">
    <source>
        <dbReference type="ARBA" id="ARBA00049534"/>
    </source>
</evidence>
<evidence type="ECO:0000256" key="3">
    <source>
        <dbReference type="ARBA" id="ARBA00022605"/>
    </source>
</evidence>
<comment type="caution">
    <text evidence="14">The sequence shown here is derived from an EMBL/GenBank/DDBJ whole genome shotgun (WGS) entry which is preliminary data.</text>
</comment>
<proteinExistence type="inferred from homology"/>
<evidence type="ECO:0000256" key="1">
    <source>
        <dbReference type="ARBA" id="ARBA00005091"/>
    </source>
</evidence>
<evidence type="ECO:0000256" key="6">
    <source>
        <dbReference type="ARBA" id="ARBA00023102"/>
    </source>
</evidence>
<dbReference type="PANTHER" id="PTHR42701:SF1">
    <property type="entry name" value="IMIDAZOLE GLYCEROL PHOSPHATE SYNTHASE SUBUNIT HISH"/>
    <property type="match status" value="1"/>
</dbReference>
<feature type="active site" evidence="10 11">
    <location>
        <position position="183"/>
    </location>
</feature>
<comment type="subunit">
    <text evidence="2 10">Heterodimer of HisH and HisF.</text>
</comment>
<dbReference type="UniPathway" id="UPA00031">
    <property type="reaction ID" value="UER00010"/>
</dbReference>
<dbReference type="InterPro" id="IPR029062">
    <property type="entry name" value="Class_I_gatase-like"/>
</dbReference>
<dbReference type="GO" id="GO:0004359">
    <property type="term" value="F:glutaminase activity"/>
    <property type="evidence" value="ECO:0007669"/>
    <property type="project" value="UniProtKB-EC"/>
</dbReference>
<feature type="active site" description="Nucleophile" evidence="10 11">
    <location>
        <position position="80"/>
    </location>
</feature>
<dbReference type="GO" id="GO:0000105">
    <property type="term" value="P:L-histidine biosynthetic process"/>
    <property type="evidence" value="ECO:0007669"/>
    <property type="project" value="UniProtKB-UniRule"/>
</dbReference>
<dbReference type="AlphaFoldDB" id="A0A1M6QCT0"/>
<dbReference type="Proteomes" id="UP000184031">
    <property type="component" value="Unassembled WGS sequence"/>
</dbReference>
<evidence type="ECO:0000256" key="7">
    <source>
        <dbReference type="ARBA" id="ARBA00023239"/>
    </source>
</evidence>
<dbReference type="NCBIfam" id="TIGR01855">
    <property type="entry name" value="IMP_synth_hisH"/>
    <property type="match status" value="1"/>
</dbReference>
<dbReference type="OrthoDB" id="9807137at2"/>
<dbReference type="HAMAP" id="MF_00278">
    <property type="entry name" value="HisH"/>
    <property type="match status" value="1"/>
</dbReference>
<dbReference type="GO" id="GO:0000107">
    <property type="term" value="F:imidazoleglycerol-phosphate synthase activity"/>
    <property type="evidence" value="ECO:0007669"/>
    <property type="project" value="UniProtKB-UniRule"/>
</dbReference>
<dbReference type="PANTHER" id="PTHR42701">
    <property type="entry name" value="IMIDAZOLE GLYCEROL PHOSPHATE SYNTHASE SUBUNIT HISH"/>
    <property type="match status" value="1"/>
</dbReference>
<dbReference type="SUPFAM" id="SSF52317">
    <property type="entry name" value="Class I glutamine amidotransferase-like"/>
    <property type="match status" value="1"/>
</dbReference>
<dbReference type="GO" id="GO:0016829">
    <property type="term" value="F:lyase activity"/>
    <property type="evidence" value="ECO:0007669"/>
    <property type="project" value="UniProtKB-KW"/>
</dbReference>
<evidence type="ECO:0000313" key="14">
    <source>
        <dbReference type="EMBL" id="SHK17883.1"/>
    </source>
</evidence>
<comment type="function">
    <text evidence="10">IGPS catalyzes the conversion of PRFAR and glutamine to IGP, AICAR and glutamate. The HisH subunit catalyzes the hydrolysis of glutamine to glutamate and ammonia as part of the synthesis of IGP and AICAR. The resulting ammonia molecule is channeled to the active site of HisF.</text>
</comment>
<comment type="subcellular location">
    <subcellularLocation>
        <location evidence="10">Cytoplasm</location>
    </subcellularLocation>
</comment>
<keyword evidence="10" id="KW-0963">Cytoplasm</keyword>